<accession>A0ABQ6JEJ4</accession>
<reference evidence="4" key="1">
    <citation type="journal article" date="2019" name="Int. J. Syst. Evol. Microbiol.">
        <title>The Global Catalogue of Microorganisms (GCM) 10K type strain sequencing project: providing services to taxonomists for standard genome sequencing and annotation.</title>
        <authorList>
            <consortium name="The Broad Institute Genomics Platform"/>
            <consortium name="The Broad Institute Genome Sequencing Center for Infectious Disease"/>
            <person name="Wu L."/>
            <person name="Ma J."/>
        </authorList>
    </citation>
    <scope>NUCLEOTIDE SEQUENCE [LARGE SCALE GENOMIC DNA]</scope>
    <source>
        <strain evidence="4">NBRC 108730</strain>
    </source>
</reference>
<gene>
    <name evidence="3" type="ORF">GCM10025868_10980</name>
</gene>
<feature type="compositionally biased region" description="Basic residues" evidence="1">
    <location>
        <begin position="94"/>
        <end position="114"/>
    </location>
</feature>
<evidence type="ECO:0000313" key="3">
    <source>
        <dbReference type="EMBL" id="GMA85848.1"/>
    </source>
</evidence>
<dbReference type="PROSITE" id="PS51257">
    <property type="entry name" value="PROKAR_LIPOPROTEIN"/>
    <property type="match status" value="1"/>
</dbReference>
<keyword evidence="4" id="KW-1185">Reference proteome</keyword>
<feature type="compositionally biased region" description="Low complexity" evidence="1">
    <location>
        <begin position="33"/>
        <end position="47"/>
    </location>
</feature>
<feature type="region of interest" description="Disordered" evidence="1">
    <location>
        <begin position="82"/>
        <end position="131"/>
    </location>
</feature>
<evidence type="ECO:0000313" key="4">
    <source>
        <dbReference type="Proteomes" id="UP001157017"/>
    </source>
</evidence>
<comment type="caution">
    <text evidence="3">The sequence shown here is derived from an EMBL/GenBank/DDBJ whole genome shotgun (WGS) entry which is preliminary data.</text>
</comment>
<name>A0ABQ6JEJ4_9ACTN</name>
<feature type="signal peptide" evidence="2">
    <location>
        <begin position="1"/>
        <end position="23"/>
    </location>
</feature>
<sequence length="131" mass="13770">MQQPSRRSFLSAAGLGAAAAALAACSGGGPGPRAGATATGAAGAKASLPPQKGKATFAFWGGSDGETKGFQHLKEKFEAANPGAEVHQGGAVRRLLRRHRPRPAGRQRPRRLPRRLHDDRQVQARRARCST</sequence>
<dbReference type="EMBL" id="BSUZ01000001">
    <property type="protein sequence ID" value="GMA85848.1"/>
    <property type="molecule type" value="Genomic_DNA"/>
</dbReference>
<feature type="region of interest" description="Disordered" evidence="1">
    <location>
        <begin position="25"/>
        <end position="53"/>
    </location>
</feature>
<evidence type="ECO:0000256" key="1">
    <source>
        <dbReference type="SAM" id="MobiDB-lite"/>
    </source>
</evidence>
<proteinExistence type="predicted"/>
<organism evidence="3 4">
    <name type="scientific">Angustibacter aerolatus</name>
    <dbReference type="NCBI Taxonomy" id="1162965"/>
    <lineage>
        <taxon>Bacteria</taxon>
        <taxon>Bacillati</taxon>
        <taxon>Actinomycetota</taxon>
        <taxon>Actinomycetes</taxon>
        <taxon>Kineosporiales</taxon>
        <taxon>Kineosporiaceae</taxon>
    </lineage>
</organism>
<evidence type="ECO:0000256" key="2">
    <source>
        <dbReference type="SAM" id="SignalP"/>
    </source>
</evidence>
<dbReference type="Proteomes" id="UP001157017">
    <property type="component" value="Unassembled WGS sequence"/>
</dbReference>
<keyword evidence="2" id="KW-0732">Signal</keyword>
<dbReference type="InterPro" id="IPR006311">
    <property type="entry name" value="TAT_signal"/>
</dbReference>
<dbReference type="PROSITE" id="PS51318">
    <property type="entry name" value="TAT"/>
    <property type="match status" value="1"/>
</dbReference>
<feature type="chain" id="PRO_5047047621" evidence="2">
    <location>
        <begin position="24"/>
        <end position="131"/>
    </location>
</feature>
<protein>
    <submittedName>
        <fullName evidence="3">Uncharacterized protein</fullName>
    </submittedName>
</protein>